<dbReference type="EMBL" id="LR797245">
    <property type="protein sequence ID" value="CAB4195610.1"/>
    <property type="molecule type" value="Genomic_DNA"/>
</dbReference>
<evidence type="ECO:0000313" key="1">
    <source>
        <dbReference type="EMBL" id="CAB4169499.1"/>
    </source>
</evidence>
<accession>A0A6J5PC91</accession>
<dbReference type="EMBL" id="LR797017">
    <property type="protein sequence ID" value="CAB4181746.1"/>
    <property type="molecule type" value="Genomic_DNA"/>
</dbReference>
<evidence type="ECO:0000313" key="3">
    <source>
        <dbReference type="EMBL" id="CAB4195610.1"/>
    </source>
</evidence>
<evidence type="ECO:0000313" key="2">
    <source>
        <dbReference type="EMBL" id="CAB4181746.1"/>
    </source>
</evidence>
<protein>
    <submittedName>
        <fullName evidence="1">Uncharacterized protein</fullName>
    </submittedName>
</protein>
<proteinExistence type="predicted"/>
<dbReference type="EMBL" id="LR797379">
    <property type="protein sequence ID" value="CAB4211655.1"/>
    <property type="molecule type" value="Genomic_DNA"/>
</dbReference>
<sequence>MASTNSPYGLRPINLLGGQAYAGSTRLYAISPSYAVNIQYGDPVIIINTGSTAAALRGNLARFNATTTATTVTSTGGGFGFVGVFVGCTFTDPTYGKVFRQNYTASNAATDIEGYVVDDPDALFQVQADGTLAATTLGCNASLIQTVAGNSGANINSGVSLQASSVATTSTLPVRIVDFVDSTTSQIGDAYTDVIVRINTHFHRTGNTGSAGTAAS</sequence>
<gene>
    <name evidence="2" type="ORF">UFOVP1070_62</name>
    <name evidence="3" type="ORF">UFOVP1302_22</name>
    <name evidence="4" type="ORF">UFOVP1416_10</name>
    <name evidence="1" type="ORF">UFOVP895_25</name>
</gene>
<name>A0A6J5PC91_9CAUD</name>
<reference evidence="1" key="1">
    <citation type="submission" date="2020-05" db="EMBL/GenBank/DDBJ databases">
        <authorList>
            <person name="Chiriac C."/>
            <person name="Salcher M."/>
            <person name="Ghai R."/>
            <person name="Kavagutti S V."/>
        </authorList>
    </citation>
    <scope>NUCLEOTIDE SEQUENCE</scope>
</reference>
<evidence type="ECO:0000313" key="4">
    <source>
        <dbReference type="EMBL" id="CAB4211655.1"/>
    </source>
</evidence>
<dbReference type="EMBL" id="LR796842">
    <property type="protein sequence ID" value="CAB4169499.1"/>
    <property type="molecule type" value="Genomic_DNA"/>
</dbReference>
<organism evidence="1">
    <name type="scientific">uncultured Caudovirales phage</name>
    <dbReference type="NCBI Taxonomy" id="2100421"/>
    <lineage>
        <taxon>Viruses</taxon>
        <taxon>Duplodnaviria</taxon>
        <taxon>Heunggongvirae</taxon>
        <taxon>Uroviricota</taxon>
        <taxon>Caudoviricetes</taxon>
        <taxon>Peduoviridae</taxon>
        <taxon>Maltschvirus</taxon>
        <taxon>Maltschvirus maltsch</taxon>
    </lineage>
</organism>